<sequence>MRFWKRRDPRAAAAQLAGAVSFDDQRITRELGGGRSESIRWVELSEVRLVTTDGGPFADDVVWVLVGGDRGILVPSETPGTGALLERLQELPGFDSMAVIEAMGSITNNSFLCWRSDPA</sequence>
<comment type="caution">
    <text evidence="1">The sequence shown here is derived from an EMBL/GenBank/DDBJ whole genome shotgun (WGS) entry which is preliminary data.</text>
</comment>
<evidence type="ECO:0000313" key="1">
    <source>
        <dbReference type="EMBL" id="GED96399.1"/>
    </source>
</evidence>
<name>A0A7M3SUS5_9ACTN</name>
<accession>A0A7M3SUS5</accession>
<keyword evidence="2" id="KW-1185">Reference proteome</keyword>
<dbReference type="Proteomes" id="UP000444980">
    <property type="component" value="Unassembled WGS sequence"/>
</dbReference>
<dbReference type="EMBL" id="BJOU01000001">
    <property type="protein sequence ID" value="GED96399.1"/>
    <property type="molecule type" value="Genomic_DNA"/>
</dbReference>
<dbReference type="AlphaFoldDB" id="A0A7M3SUS5"/>
<reference evidence="2" key="1">
    <citation type="submission" date="2019-06" db="EMBL/GenBank/DDBJ databases">
        <title>Gordonia isolated from sludge of a wastewater treatment plant.</title>
        <authorList>
            <person name="Tamura T."/>
            <person name="Aoyama K."/>
            <person name="Kang Y."/>
            <person name="Saito S."/>
            <person name="Akiyama N."/>
            <person name="Yazawa K."/>
            <person name="Gonoi T."/>
            <person name="Mikami Y."/>
        </authorList>
    </citation>
    <scope>NUCLEOTIDE SEQUENCE [LARGE SCALE GENOMIC DNA]</scope>
    <source>
        <strain evidence="2">NBRC 107697</strain>
    </source>
</reference>
<proteinExistence type="predicted"/>
<protein>
    <submittedName>
        <fullName evidence="1">Uncharacterized protein</fullName>
    </submittedName>
</protein>
<organism evidence="1 2">
    <name type="scientific">Gordonia crocea</name>
    <dbReference type="NCBI Taxonomy" id="589162"/>
    <lineage>
        <taxon>Bacteria</taxon>
        <taxon>Bacillati</taxon>
        <taxon>Actinomycetota</taxon>
        <taxon>Actinomycetes</taxon>
        <taxon>Mycobacteriales</taxon>
        <taxon>Gordoniaceae</taxon>
        <taxon>Gordonia</taxon>
    </lineage>
</organism>
<evidence type="ECO:0000313" key="2">
    <source>
        <dbReference type="Proteomes" id="UP000444980"/>
    </source>
</evidence>
<gene>
    <name evidence="1" type="ORF">nbrc107697_04380</name>
</gene>
<dbReference type="RefSeq" id="WP_161925876.1">
    <property type="nucleotide sequence ID" value="NZ_BJOU01000001.1"/>
</dbReference>
<dbReference type="OrthoDB" id="1163947at2"/>